<reference evidence="2 3" key="1">
    <citation type="submission" date="2015-03" db="EMBL/GenBank/DDBJ databases">
        <title>Complete genome sequence of Muricauda lutaonensis CC-HSB-11T, isolated from a coastal hot spring.</title>
        <authorList>
            <person name="Kim K.M."/>
        </authorList>
    </citation>
    <scope>NUCLEOTIDE SEQUENCE [LARGE SCALE GENOMIC DNA]</scope>
    <source>
        <strain evidence="2 3">CC-HSB-11</strain>
    </source>
</reference>
<dbReference type="OrthoDB" id="1451712at2"/>
<evidence type="ECO:0000313" key="2">
    <source>
        <dbReference type="EMBL" id="AKA34531.1"/>
    </source>
</evidence>
<dbReference type="Proteomes" id="UP000032726">
    <property type="component" value="Chromosome"/>
</dbReference>
<accession>A0A0D5YRQ9</accession>
<dbReference type="STRING" id="516051.VC82_877"/>
<gene>
    <name evidence="2" type="ORF">VC82_877</name>
</gene>
<sequence>MKTYKIKSLIYFSCFLMASFLYYGMEQYDRFNEELIASQTTDVELEELQPSESLHDSKDLAQNP</sequence>
<dbReference type="RefSeq" id="WP_045801287.1">
    <property type="nucleotide sequence ID" value="NZ_CP011071.1"/>
</dbReference>
<keyword evidence="1" id="KW-0472">Membrane</keyword>
<name>A0A0D5YRQ9_9FLAO</name>
<protein>
    <submittedName>
        <fullName evidence="2">Uncharacterized protein</fullName>
    </submittedName>
</protein>
<dbReference type="EMBL" id="CP011071">
    <property type="protein sequence ID" value="AKA34531.1"/>
    <property type="molecule type" value="Genomic_DNA"/>
</dbReference>
<dbReference type="KEGG" id="mlt:VC82_877"/>
<dbReference type="HOGENOM" id="CLU_2862944_0_0_10"/>
<keyword evidence="1" id="KW-0812">Transmembrane</keyword>
<dbReference type="AlphaFoldDB" id="A0A0D5YRQ9"/>
<keyword evidence="1" id="KW-1133">Transmembrane helix</keyword>
<organism evidence="2 3">
    <name type="scientific">Flagellimonas lutaonensis</name>
    <dbReference type="NCBI Taxonomy" id="516051"/>
    <lineage>
        <taxon>Bacteria</taxon>
        <taxon>Pseudomonadati</taxon>
        <taxon>Bacteroidota</taxon>
        <taxon>Flavobacteriia</taxon>
        <taxon>Flavobacteriales</taxon>
        <taxon>Flavobacteriaceae</taxon>
        <taxon>Flagellimonas</taxon>
    </lineage>
</organism>
<keyword evidence="3" id="KW-1185">Reference proteome</keyword>
<feature type="transmembrane region" description="Helical" evidence="1">
    <location>
        <begin position="9"/>
        <end position="25"/>
    </location>
</feature>
<evidence type="ECO:0000313" key="3">
    <source>
        <dbReference type="Proteomes" id="UP000032726"/>
    </source>
</evidence>
<proteinExistence type="predicted"/>
<evidence type="ECO:0000256" key="1">
    <source>
        <dbReference type="SAM" id="Phobius"/>
    </source>
</evidence>